<feature type="transmembrane region" description="Helical" evidence="1">
    <location>
        <begin position="59"/>
        <end position="76"/>
    </location>
</feature>
<dbReference type="Pfam" id="PF26604">
    <property type="entry name" value="CBU_0592"/>
    <property type="match status" value="1"/>
</dbReference>
<evidence type="ECO:0000256" key="1">
    <source>
        <dbReference type="SAM" id="Phobius"/>
    </source>
</evidence>
<dbReference type="RefSeq" id="WP_050567290.1">
    <property type="nucleotide sequence ID" value="NZ_BAOJ01000031.1"/>
</dbReference>
<keyword evidence="1" id="KW-1133">Transmembrane helix</keyword>
<gene>
    <name evidence="3" type="ORF">VSA01S_06300</name>
</gene>
<protein>
    <recommendedName>
        <fullName evidence="2">CBU-0592-like domain-containing protein</fullName>
    </recommendedName>
</protein>
<accession>A0A511QB85</accession>
<feature type="transmembrane region" description="Helical" evidence="1">
    <location>
        <begin position="36"/>
        <end position="53"/>
    </location>
</feature>
<keyword evidence="1" id="KW-0812">Transmembrane</keyword>
<feature type="transmembrane region" description="Helical" evidence="1">
    <location>
        <begin position="6"/>
        <end position="24"/>
    </location>
</feature>
<dbReference type="OrthoDB" id="798534at2"/>
<dbReference type="Proteomes" id="UP000321922">
    <property type="component" value="Unassembled WGS sequence"/>
</dbReference>
<sequence length="87" mass="9804">MIDAETANNICAVAVFLLLVAFFLNMFNYMSHESRIYLLMNAVGGLVAAWCSWHLNVIPFVILEGTWGLIALYKFLNTQFIRKASAT</sequence>
<keyword evidence="1" id="KW-0472">Membrane</keyword>
<comment type="caution">
    <text evidence="3">The sequence shown here is derived from an EMBL/GenBank/DDBJ whole genome shotgun (WGS) entry which is preliminary data.</text>
</comment>
<dbReference type="AlphaFoldDB" id="A0A511QB85"/>
<dbReference type="EMBL" id="BJXJ01000004">
    <property type="protein sequence ID" value="GEM74518.1"/>
    <property type="molecule type" value="Genomic_DNA"/>
</dbReference>
<keyword evidence="4" id="KW-1185">Reference proteome</keyword>
<evidence type="ECO:0000313" key="3">
    <source>
        <dbReference type="EMBL" id="GEM74518.1"/>
    </source>
</evidence>
<feature type="domain" description="CBU-0592-like" evidence="2">
    <location>
        <begin position="11"/>
        <end position="77"/>
    </location>
</feature>
<proteinExistence type="predicted"/>
<dbReference type="NCBIfam" id="NF047864">
    <property type="entry name" value="CBU_0592_membra"/>
    <property type="match status" value="1"/>
</dbReference>
<evidence type="ECO:0000313" key="4">
    <source>
        <dbReference type="Proteomes" id="UP000321922"/>
    </source>
</evidence>
<evidence type="ECO:0000259" key="2">
    <source>
        <dbReference type="Pfam" id="PF26604"/>
    </source>
</evidence>
<dbReference type="InterPro" id="IPR058058">
    <property type="entry name" value="CBU_0592-like"/>
</dbReference>
<reference evidence="3 4" key="1">
    <citation type="submission" date="2019-07" db="EMBL/GenBank/DDBJ databases">
        <title>Whole genome shotgun sequence of Vibrio sagamiensis NBRC 104589.</title>
        <authorList>
            <person name="Hosoyama A."/>
            <person name="Uohara A."/>
            <person name="Ohji S."/>
            <person name="Ichikawa N."/>
        </authorList>
    </citation>
    <scope>NUCLEOTIDE SEQUENCE [LARGE SCALE GENOMIC DNA]</scope>
    <source>
        <strain evidence="3 4">NBRC 104589</strain>
    </source>
</reference>
<name>A0A511QB85_9VIBR</name>
<organism evidence="3 4">
    <name type="scientific">Vibrio sagamiensis NBRC 104589</name>
    <dbReference type="NCBI Taxonomy" id="1219064"/>
    <lineage>
        <taxon>Bacteria</taxon>
        <taxon>Pseudomonadati</taxon>
        <taxon>Pseudomonadota</taxon>
        <taxon>Gammaproteobacteria</taxon>
        <taxon>Vibrionales</taxon>
        <taxon>Vibrionaceae</taxon>
        <taxon>Vibrio</taxon>
    </lineage>
</organism>